<dbReference type="RefSeq" id="WP_149428944.1">
    <property type="nucleotide sequence ID" value="NZ_VLNY01000002.1"/>
</dbReference>
<evidence type="ECO:0000313" key="4">
    <source>
        <dbReference type="Proteomes" id="UP000322244"/>
    </source>
</evidence>
<sequence>MTDIRTPRRNRGLGTARALALASVAAVGLAVATSGSASAVVDSQNSVVDHDGNTIAAIISDTHINFVPPLDGNPLTREFFHNGRAGYKVTGPKADSWSGKVAIGYQIGYPATLSGHITVNYQTPQLEVDIVGNTGVPTADFTNILPTIGGDLSVGFGPGIVDVPATSGSTSGAEGDIALSAFHGTVTGVLGPTNIRPYVTVTSGAGDSVTTYGPIATN</sequence>
<protein>
    <submittedName>
        <fullName evidence="3">MspA family porin</fullName>
    </submittedName>
</protein>
<feature type="chain" id="PRO_5022965254" evidence="2">
    <location>
        <begin position="40"/>
        <end position="218"/>
    </location>
</feature>
<dbReference type="SUPFAM" id="SSF56959">
    <property type="entry name" value="Leukocidin-like"/>
    <property type="match status" value="1"/>
</dbReference>
<keyword evidence="4" id="KW-1185">Reference proteome</keyword>
<evidence type="ECO:0000313" key="3">
    <source>
        <dbReference type="EMBL" id="KAA0023785.1"/>
    </source>
</evidence>
<dbReference type="AlphaFoldDB" id="A0A5A7SH19"/>
<name>A0A5A7SH19_9NOCA</name>
<accession>A0A5A7SH19</accession>
<dbReference type="Proteomes" id="UP000322244">
    <property type="component" value="Unassembled WGS sequence"/>
</dbReference>
<reference evidence="3 4" key="1">
    <citation type="submission" date="2019-07" db="EMBL/GenBank/DDBJ databases">
        <title>Rhodococcus cavernicolus sp. nov., isolated from a cave.</title>
        <authorList>
            <person name="Lee S.D."/>
        </authorList>
    </citation>
    <scope>NUCLEOTIDE SEQUENCE [LARGE SCALE GENOMIC DNA]</scope>
    <source>
        <strain evidence="3 4">C1-24</strain>
    </source>
</reference>
<keyword evidence="1 2" id="KW-0732">Signal</keyword>
<feature type="signal peptide" evidence="2">
    <location>
        <begin position="1"/>
        <end position="39"/>
    </location>
</feature>
<evidence type="ECO:0000256" key="1">
    <source>
        <dbReference type="ARBA" id="ARBA00022729"/>
    </source>
</evidence>
<proteinExistence type="predicted"/>
<organism evidence="3 4">
    <name type="scientific">Antrihabitans cavernicola</name>
    <dbReference type="NCBI Taxonomy" id="2495913"/>
    <lineage>
        <taxon>Bacteria</taxon>
        <taxon>Bacillati</taxon>
        <taxon>Actinomycetota</taxon>
        <taxon>Actinomycetes</taxon>
        <taxon>Mycobacteriales</taxon>
        <taxon>Nocardiaceae</taxon>
        <taxon>Antrihabitans</taxon>
    </lineage>
</organism>
<dbReference type="OrthoDB" id="4569497at2"/>
<gene>
    <name evidence="3" type="ORF">FOY51_04045</name>
</gene>
<dbReference type="Pfam" id="PF09203">
    <property type="entry name" value="MspA"/>
    <property type="match status" value="1"/>
</dbReference>
<dbReference type="EMBL" id="VLNY01000002">
    <property type="protein sequence ID" value="KAA0023785.1"/>
    <property type="molecule type" value="Genomic_DNA"/>
</dbReference>
<dbReference type="InterPro" id="IPR036435">
    <property type="entry name" value="Leukocidin/porin_MspA_sf"/>
</dbReference>
<dbReference type="Gene3D" id="2.10.300.10">
    <property type="entry name" value="Porin MspA ribbon domain"/>
    <property type="match status" value="1"/>
</dbReference>
<evidence type="ECO:0000256" key="2">
    <source>
        <dbReference type="SAM" id="SignalP"/>
    </source>
</evidence>
<dbReference type="Gene3D" id="2.60.40.1650">
    <property type="entry name" value="Porin MspA (Ig-like beta-sandwich domain)"/>
    <property type="match status" value="1"/>
</dbReference>
<dbReference type="InterPro" id="IPR015286">
    <property type="entry name" value="Porin_fam_mycobact-type"/>
</dbReference>
<comment type="caution">
    <text evidence="3">The sequence shown here is derived from an EMBL/GenBank/DDBJ whole genome shotgun (WGS) entry which is preliminary data.</text>
</comment>